<comment type="caution">
    <text evidence="1">The sequence shown here is derived from an EMBL/GenBank/DDBJ whole genome shotgun (WGS) entry which is preliminary data.</text>
</comment>
<dbReference type="InterPro" id="IPR011333">
    <property type="entry name" value="SKP1/BTB/POZ_sf"/>
</dbReference>
<reference evidence="1" key="1">
    <citation type="submission" date="2023-03" db="EMBL/GenBank/DDBJ databases">
        <title>Massive genome expansion in bonnet fungi (Mycena s.s.) driven by repeated elements and novel gene families across ecological guilds.</title>
        <authorList>
            <consortium name="Lawrence Berkeley National Laboratory"/>
            <person name="Harder C.B."/>
            <person name="Miyauchi S."/>
            <person name="Viragh M."/>
            <person name="Kuo A."/>
            <person name="Thoen E."/>
            <person name="Andreopoulos B."/>
            <person name="Lu D."/>
            <person name="Skrede I."/>
            <person name="Drula E."/>
            <person name="Henrissat B."/>
            <person name="Morin E."/>
            <person name="Kohler A."/>
            <person name="Barry K."/>
            <person name="LaButti K."/>
            <person name="Morin E."/>
            <person name="Salamov A."/>
            <person name="Lipzen A."/>
            <person name="Mereny Z."/>
            <person name="Hegedus B."/>
            <person name="Baldrian P."/>
            <person name="Stursova M."/>
            <person name="Weitz H."/>
            <person name="Taylor A."/>
            <person name="Grigoriev I.V."/>
            <person name="Nagy L.G."/>
            <person name="Martin F."/>
            <person name="Kauserud H."/>
        </authorList>
    </citation>
    <scope>NUCLEOTIDE SEQUENCE</scope>
    <source>
        <strain evidence="1">9144</strain>
    </source>
</reference>
<evidence type="ECO:0008006" key="3">
    <source>
        <dbReference type="Google" id="ProtNLM"/>
    </source>
</evidence>
<accession>A0AAD6Y1T4</accession>
<organism evidence="1 2">
    <name type="scientific">Mycena pura</name>
    <dbReference type="NCBI Taxonomy" id="153505"/>
    <lineage>
        <taxon>Eukaryota</taxon>
        <taxon>Fungi</taxon>
        <taxon>Dikarya</taxon>
        <taxon>Basidiomycota</taxon>
        <taxon>Agaricomycotina</taxon>
        <taxon>Agaricomycetes</taxon>
        <taxon>Agaricomycetidae</taxon>
        <taxon>Agaricales</taxon>
        <taxon>Marasmiineae</taxon>
        <taxon>Mycenaceae</taxon>
        <taxon>Mycena</taxon>
    </lineage>
</organism>
<protein>
    <recommendedName>
        <fullName evidence="3">BTB domain-containing protein</fullName>
    </recommendedName>
</protein>
<name>A0AAD6Y1T4_9AGAR</name>
<proteinExistence type="predicted"/>
<evidence type="ECO:0000313" key="2">
    <source>
        <dbReference type="Proteomes" id="UP001219525"/>
    </source>
</evidence>
<dbReference type="Proteomes" id="UP001219525">
    <property type="component" value="Unassembled WGS sequence"/>
</dbReference>
<dbReference type="SUPFAM" id="SSF54695">
    <property type="entry name" value="POZ domain"/>
    <property type="match status" value="1"/>
</dbReference>
<gene>
    <name evidence="1" type="ORF">GGX14DRAFT_677475</name>
</gene>
<sequence>SGHASLVRADGLWFHDCGLVIQAESTIFRVSGGILGTHSPIFHDMLSLPMADDVEMFEGCPLVRLPDTAEDITIFLKALIYYDFFEPSPARTTFVVLSAVLRMADKYQVVALRKRAVAHLSAAYPTPLVDLKLVQ</sequence>
<feature type="non-terminal residue" evidence="1">
    <location>
        <position position="135"/>
    </location>
</feature>
<dbReference type="Gene3D" id="3.30.710.10">
    <property type="entry name" value="Potassium Channel Kv1.1, Chain A"/>
    <property type="match status" value="1"/>
</dbReference>
<dbReference type="EMBL" id="JARJCW010000093">
    <property type="protein sequence ID" value="KAJ7195081.1"/>
    <property type="molecule type" value="Genomic_DNA"/>
</dbReference>
<evidence type="ECO:0000313" key="1">
    <source>
        <dbReference type="EMBL" id="KAJ7195081.1"/>
    </source>
</evidence>
<feature type="non-terminal residue" evidence="1">
    <location>
        <position position="1"/>
    </location>
</feature>
<dbReference type="AlphaFoldDB" id="A0AAD6Y1T4"/>
<keyword evidence="2" id="KW-1185">Reference proteome</keyword>